<evidence type="ECO:0000259" key="3">
    <source>
        <dbReference type="PROSITE" id="PS51462"/>
    </source>
</evidence>
<dbReference type="SUPFAM" id="SSF55811">
    <property type="entry name" value="Nudix"/>
    <property type="match status" value="1"/>
</dbReference>
<dbReference type="Pfam" id="PF12535">
    <property type="entry name" value="Nudix_N"/>
    <property type="match status" value="1"/>
</dbReference>
<name>A0ABW3L0B0_9BACI</name>
<keyword evidence="5" id="KW-1185">Reference proteome</keyword>
<comment type="cofactor">
    <cofactor evidence="1">
        <name>Mg(2+)</name>
        <dbReference type="ChEBI" id="CHEBI:18420"/>
    </cofactor>
</comment>
<dbReference type="InterPro" id="IPR000086">
    <property type="entry name" value="NUDIX_hydrolase_dom"/>
</dbReference>
<comment type="caution">
    <text evidence="4">The sequence shown here is derived from an EMBL/GenBank/DDBJ whole genome shotgun (WGS) entry which is preliminary data.</text>
</comment>
<evidence type="ECO:0000256" key="2">
    <source>
        <dbReference type="ARBA" id="ARBA00022801"/>
    </source>
</evidence>
<evidence type="ECO:0000313" key="4">
    <source>
        <dbReference type="EMBL" id="MFD1018610.1"/>
    </source>
</evidence>
<keyword evidence="2 4" id="KW-0378">Hydrolase</keyword>
<reference evidence="5" key="1">
    <citation type="journal article" date="2019" name="Int. J. Syst. Evol. Microbiol.">
        <title>The Global Catalogue of Microorganisms (GCM) 10K type strain sequencing project: providing services to taxonomists for standard genome sequencing and annotation.</title>
        <authorList>
            <consortium name="The Broad Institute Genomics Platform"/>
            <consortium name="The Broad Institute Genome Sequencing Center for Infectious Disease"/>
            <person name="Wu L."/>
            <person name="Ma J."/>
        </authorList>
    </citation>
    <scope>NUCLEOTIDE SEQUENCE [LARGE SCALE GENOMIC DNA]</scope>
    <source>
        <strain evidence="5">CCUG 56607</strain>
    </source>
</reference>
<dbReference type="RefSeq" id="WP_386057241.1">
    <property type="nucleotide sequence ID" value="NZ_JBHTKL010000001.1"/>
</dbReference>
<dbReference type="InterPro" id="IPR059176">
    <property type="entry name" value="UDP-X_N"/>
</dbReference>
<dbReference type="InterPro" id="IPR015797">
    <property type="entry name" value="NUDIX_hydrolase-like_dom_sf"/>
</dbReference>
<dbReference type="Gene3D" id="6.10.250.1120">
    <property type="match status" value="1"/>
</dbReference>
<organism evidence="4 5">
    <name type="scientific">Thalassobacillus hwangdonensis</name>
    <dbReference type="NCBI Taxonomy" id="546108"/>
    <lineage>
        <taxon>Bacteria</taxon>
        <taxon>Bacillati</taxon>
        <taxon>Bacillota</taxon>
        <taxon>Bacilli</taxon>
        <taxon>Bacillales</taxon>
        <taxon>Bacillaceae</taxon>
        <taxon>Thalassobacillus</taxon>
    </lineage>
</organism>
<accession>A0ABW3L0B0</accession>
<dbReference type="EMBL" id="JBHTKL010000001">
    <property type="protein sequence ID" value="MFD1018610.1"/>
    <property type="molecule type" value="Genomic_DNA"/>
</dbReference>
<protein>
    <submittedName>
        <fullName evidence="4">NUDIX hydrolase</fullName>
        <ecNumber evidence="4">3.6.-.-</ecNumber>
    </submittedName>
</protein>
<evidence type="ECO:0000256" key="1">
    <source>
        <dbReference type="ARBA" id="ARBA00001946"/>
    </source>
</evidence>
<dbReference type="PANTHER" id="PTHR43046">
    <property type="entry name" value="GDP-MANNOSE MANNOSYL HYDROLASE"/>
    <property type="match status" value="1"/>
</dbReference>
<dbReference type="Gene3D" id="3.90.79.10">
    <property type="entry name" value="Nucleoside Triphosphate Pyrophosphohydrolase"/>
    <property type="match status" value="1"/>
</dbReference>
<dbReference type="EC" id="3.6.-.-" evidence="4"/>
<gene>
    <name evidence="4" type="ORF">ACFQ2J_05280</name>
</gene>
<evidence type="ECO:0000313" key="5">
    <source>
        <dbReference type="Proteomes" id="UP001596990"/>
    </source>
</evidence>
<dbReference type="Pfam" id="PF00293">
    <property type="entry name" value="NUDIX"/>
    <property type="match status" value="1"/>
</dbReference>
<feature type="domain" description="Nudix hydrolase" evidence="3">
    <location>
        <begin position="66"/>
        <end position="192"/>
    </location>
</feature>
<proteinExistence type="predicted"/>
<dbReference type="PROSITE" id="PS51462">
    <property type="entry name" value="NUDIX"/>
    <property type="match status" value="1"/>
</dbReference>
<dbReference type="CDD" id="cd04672">
    <property type="entry name" value="NUDIX_CDP-Chase_like"/>
    <property type="match status" value="1"/>
</dbReference>
<sequence length="205" mass="23548">MSEKWLQWAMKIQSIAQAGLTFSKDAFDKERFEELQELSAEIMAEHTNHEMKQILNLFSQEKGYQTPKVDVRGAVFRGNEILMVRENVDQRWALPGGFCDVGISPAENAIKEIQEESGYITVPKKLLALLDYHNHPHPPQPFHYYKIFIQCEIIGGMAEKGMETNDVQFFSLNSLPDLSTSRNTESQIAMLFEFLQNPTKETVFD</sequence>
<dbReference type="GO" id="GO:0016787">
    <property type="term" value="F:hydrolase activity"/>
    <property type="evidence" value="ECO:0007669"/>
    <property type="project" value="UniProtKB-KW"/>
</dbReference>
<dbReference type="PANTHER" id="PTHR43046:SF16">
    <property type="entry name" value="ADP-RIBOSE PYROPHOSPHATASE YJHB-RELATED"/>
    <property type="match status" value="1"/>
</dbReference>
<dbReference type="Proteomes" id="UP001596990">
    <property type="component" value="Unassembled WGS sequence"/>
</dbReference>